<dbReference type="PRINTS" id="PR00260">
    <property type="entry name" value="CHEMTRNSDUCR"/>
</dbReference>
<dbReference type="PANTHER" id="PTHR43531:SF11">
    <property type="entry name" value="METHYL-ACCEPTING CHEMOTAXIS PROTEIN 3"/>
    <property type="match status" value="1"/>
</dbReference>
<dbReference type="EMBL" id="CP061800">
    <property type="protein sequence ID" value="QTA92863.1"/>
    <property type="molecule type" value="Genomic_DNA"/>
</dbReference>
<evidence type="ECO:0000313" key="11">
    <source>
        <dbReference type="EMBL" id="QTA92863.1"/>
    </source>
</evidence>
<dbReference type="PROSITE" id="PS50111">
    <property type="entry name" value="CHEMOTAXIS_TRANSDUC_2"/>
    <property type="match status" value="1"/>
</dbReference>
<gene>
    <name evidence="11" type="ORF">dnm_089560</name>
</gene>
<evidence type="ECO:0000256" key="7">
    <source>
        <dbReference type="ARBA" id="ARBA00029447"/>
    </source>
</evidence>
<dbReference type="CDD" id="cd18773">
    <property type="entry name" value="PDC1_HK_sensor"/>
    <property type="match status" value="1"/>
</dbReference>
<dbReference type="GO" id="GO:0005886">
    <property type="term" value="C:plasma membrane"/>
    <property type="evidence" value="ECO:0007669"/>
    <property type="project" value="UniProtKB-SubCell"/>
</dbReference>
<dbReference type="InterPro" id="IPR004090">
    <property type="entry name" value="Chemotax_Me-accpt_rcpt"/>
</dbReference>
<reference evidence="11" key="1">
    <citation type="journal article" date="2021" name="Microb. Physiol.">
        <title>Proteogenomic Insights into the Physiology of Marine, Sulfate-Reducing, Filamentous Desulfonema limicola and Desulfonema magnum.</title>
        <authorList>
            <person name="Schnaars V."/>
            <person name="Wohlbrand L."/>
            <person name="Scheve S."/>
            <person name="Hinrichs C."/>
            <person name="Reinhardt R."/>
            <person name="Rabus R."/>
        </authorList>
    </citation>
    <scope>NUCLEOTIDE SEQUENCE</scope>
    <source>
        <strain evidence="11">4be13</strain>
    </source>
</reference>
<evidence type="ECO:0000259" key="10">
    <source>
        <dbReference type="PROSITE" id="PS50111"/>
    </source>
</evidence>
<dbReference type="Pfam" id="PF02743">
    <property type="entry name" value="dCache_1"/>
    <property type="match status" value="1"/>
</dbReference>
<evidence type="ECO:0000256" key="3">
    <source>
        <dbReference type="ARBA" id="ARBA00022500"/>
    </source>
</evidence>
<feature type="domain" description="Methyl-accepting transducer" evidence="10">
    <location>
        <begin position="319"/>
        <end position="548"/>
    </location>
</feature>
<dbReference type="PANTHER" id="PTHR43531">
    <property type="entry name" value="PROTEIN ICFG"/>
    <property type="match status" value="1"/>
</dbReference>
<accession>A0A975GU65</accession>
<dbReference type="Proteomes" id="UP000663722">
    <property type="component" value="Chromosome"/>
</dbReference>
<feature type="transmembrane region" description="Helical" evidence="9">
    <location>
        <begin position="6"/>
        <end position="30"/>
    </location>
</feature>
<keyword evidence="6 9" id="KW-0472">Membrane</keyword>
<dbReference type="Gene3D" id="1.10.287.950">
    <property type="entry name" value="Methyl-accepting chemotaxis protein"/>
    <property type="match status" value="1"/>
</dbReference>
<dbReference type="InterPro" id="IPR051310">
    <property type="entry name" value="MCP_chemotaxis"/>
</dbReference>
<dbReference type="AlphaFoldDB" id="A0A975GU65"/>
<evidence type="ECO:0000256" key="2">
    <source>
        <dbReference type="ARBA" id="ARBA00022475"/>
    </source>
</evidence>
<evidence type="ECO:0000256" key="6">
    <source>
        <dbReference type="ARBA" id="ARBA00023136"/>
    </source>
</evidence>
<evidence type="ECO:0000256" key="1">
    <source>
        <dbReference type="ARBA" id="ARBA00004651"/>
    </source>
</evidence>
<dbReference type="Gene3D" id="3.30.450.20">
    <property type="entry name" value="PAS domain"/>
    <property type="match status" value="1"/>
</dbReference>
<dbReference type="InterPro" id="IPR029151">
    <property type="entry name" value="Sensor-like_sf"/>
</dbReference>
<keyword evidence="8" id="KW-0807">Transducer</keyword>
<keyword evidence="2" id="KW-1003">Cell membrane</keyword>
<keyword evidence="5 9" id="KW-1133">Transmembrane helix</keyword>
<keyword evidence="12" id="KW-1185">Reference proteome</keyword>
<comment type="similarity">
    <text evidence="7">Belongs to the methyl-accepting chemotaxis (MCP) protein family.</text>
</comment>
<comment type="subcellular location">
    <subcellularLocation>
        <location evidence="1">Cell membrane</location>
        <topology evidence="1">Multi-pass membrane protein</topology>
    </subcellularLocation>
</comment>
<sequence>MNFQNKLLVTIIPIAIIFVSTSAIVSYLIASDGIIFWQNKNMKTITHMAVDELEIWINEHERRAIFFSENGIFQAACKGQRMQEALTRLMKYHKISPFYENLFLADTNGKLFMDTIKGEQIGVDMLEISGIQLNVEKARQGEVWTSDVIISPVTDKSIFLTTAPVISEGGFVGIIGISVDLAVFSDIFLSKVTIGKTGYLYLTDSKGNIVAHPNKKFILKNSIYNYDFGEKMLAQKTGQFVYDFQGTHKIAYLATYDKKGWLLVAATPANEVLEAVKHMRNISFLLGLSGIMLLSLVPWLITNNVFKVINRAVTDLEEVSRQMVFVSEALSSDSQSLADESSKQASSLEETSASLEEISAKTRTNAENANQANHIVSGLKKDMDDANRAMSELTFSMKQISDKSEEAHKILSIIEDISFQTNLLALNAGVEAVRAGEAGAGFAIVADEVRNLAIRAATSAENTAGRIEETRGEINNALGRLKKTQSAFTRSAEGVSKIKALVGEISLASDDQAEEVGQINIAVLDIDKITQQNAANAEESAGTSEEMKAQAAQMQGIVEKLASLIGSRQQNMRPGRVPLNLPYQRIKNTSAELETSKINKG</sequence>
<dbReference type="GO" id="GO:0007165">
    <property type="term" value="P:signal transduction"/>
    <property type="evidence" value="ECO:0007669"/>
    <property type="project" value="UniProtKB-KW"/>
</dbReference>
<organism evidence="11 12">
    <name type="scientific">Desulfonema magnum</name>
    <dbReference type="NCBI Taxonomy" id="45655"/>
    <lineage>
        <taxon>Bacteria</taxon>
        <taxon>Pseudomonadati</taxon>
        <taxon>Thermodesulfobacteriota</taxon>
        <taxon>Desulfobacteria</taxon>
        <taxon>Desulfobacterales</taxon>
        <taxon>Desulfococcaceae</taxon>
        <taxon>Desulfonema</taxon>
    </lineage>
</organism>
<dbReference type="InterPro" id="IPR004089">
    <property type="entry name" value="MCPsignal_dom"/>
</dbReference>
<dbReference type="CDD" id="cd11386">
    <property type="entry name" value="MCP_signal"/>
    <property type="match status" value="1"/>
</dbReference>
<dbReference type="InterPro" id="IPR033479">
    <property type="entry name" value="dCache_1"/>
</dbReference>
<dbReference type="KEGG" id="dmm:dnm_089560"/>
<dbReference type="Pfam" id="PF00015">
    <property type="entry name" value="MCPsignal"/>
    <property type="match status" value="1"/>
</dbReference>
<dbReference type="RefSeq" id="WP_207680051.1">
    <property type="nucleotide sequence ID" value="NZ_CP061800.1"/>
</dbReference>
<dbReference type="GO" id="GO:0004888">
    <property type="term" value="F:transmembrane signaling receptor activity"/>
    <property type="evidence" value="ECO:0007669"/>
    <property type="project" value="InterPro"/>
</dbReference>
<protein>
    <submittedName>
        <fullName evidence="11">Methyl-accepting chemotaxis protein, double Cache domain-containing</fullName>
    </submittedName>
</protein>
<dbReference type="SMART" id="SM00283">
    <property type="entry name" value="MA"/>
    <property type="match status" value="1"/>
</dbReference>
<keyword evidence="4 9" id="KW-0812">Transmembrane</keyword>
<name>A0A975GU65_9BACT</name>
<dbReference type="GO" id="GO:0006935">
    <property type="term" value="P:chemotaxis"/>
    <property type="evidence" value="ECO:0007669"/>
    <property type="project" value="UniProtKB-KW"/>
</dbReference>
<dbReference type="SUPFAM" id="SSF103190">
    <property type="entry name" value="Sensory domain-like"/>
    <property type="match status" value="1"/>
</dbReference>
<evidence type="ECO:0000256" key="8">
    <source>
        <dbReference type="PROSITE-ProRule" id="PRU00284"/>
    </source>
</evidence>
<keyword evidence="3" id="KW-0145">Chemotaxis</keyword>
<evidence type="ECO:0000256" key="9">
    <source>
        <dbReference type="SAM" id="Phobius"/>
    </source>
</evidence>
<dbReference type="CDD" id="cd12912">
    <property type="entry name" value="PDC2_MCP_like"/>
    <property type="match status" value="1"/>
</dbReference>
<proteinExistence type="inferred from homology"/>
<evidence type="ECO:0000256" key="4">
    <source>
        <dbReference type="ARBA" id="ARBA00022692"/>
    </source>
</evidence>
<evidence type="ECO:0000313" key="12">
    <source>
        <dbReference type="Proteomes" id="UP000663722"/>
    </source>
</evidence>
<evidence type="ECO:0000256" key="5">
    <source>
        <dbReference type="ARBA" id="ARBA00022989"/>
    </source>
</evidence>
<dbReference type="SUPFAM" id="SSF58104">
    <property type="entry name" value="Methyl-accepting chemotaxis protein (MCP) signaling domain"/>
    <property type="match status" value="1"/>
</dbReference>